<dbReference type="EMBL" id="CP017146">
    <property type="protein sequence ID" value="QHO69198.1"/>
    <property type="molecule type" value="Genomic_DNA"/>
</dbReference>
<organism evidence="2 3">
    <name type="scientific">Marisediminicola antarctica</name>
    <dbReference type="NCBI Taxonomy" id="674079"/>
    <lineage>
        <taxon>Bacteria</taxon>
        <taxon>Bacillati</taxon>
        <taxon>Actinomycetota</taxon>
        <taxon>Actinomycetes</taxon>
        <taxon>Micrococcales</taxon>
        <taxon>Microbacteriaceae</taxon>
        <taxon>Marisediminicola</taxon>
    </lineage>
</organism>
<feature type="transmembrane region" description="Helical" evidence="1">
    <location>
        <begin position="20"/>
        <end position="41"/>
    </location>
</feature>
<name>A0A7L5AFG1_9MICO</name>
<keyword evidence="1" id="KW-0812">Transmembrane</keyword>
<dbReference type="Proteomes" id="UP000464507">
    <property type="component" value="Chromosome"/>
</dbReference>
<evidence type="ECO:0000256" key="1">
    <source>
        <dbReference type="SAM" id="Phobius"/>
    </source>
</evidence>
<keyword evidence="3" id="KW-1185">Reference proteome</keyword>
<evidence type="ECO:0000313" key="2">
    <source>
        <dbReference type="EMBL" id="QHO69198.1"/>
    </source>
</evidence>
<sequence>MLVAKQIPVPIHRAERVLAYMMVAVIVISIASFLAIIIGTATGMGGADFATGLWPAVFVAPFFGLPFAIVLLVTLVIVSAKRRSREAAEAQARSPQKRQRPSQGR</sequence>
<evidence type="ECO:0000313" key="3">
    <source>
        <dbReference type="Proteomes" id="UP000464507"/>
    </source>
</evidence>
<keyword evidence="1" id="KW-0472">Membrane</keyword>
<feature type="transmembrane region" description="Helical" evidence="1">
    <location>
        <begin position="53"/>
        <end position="78"/>
    </location>
</feature>
<evidence type="ECO:0008006" key="4">
    <source>
        <dbReference type="Google" id="ProtNLM"/>
    </source>
</evidence>
<dbReference type="KEGG" id="mant:BHD05_05580"/>
<gene>
    <name evidence="2" type="ORF">BHD05_05580</name>
</gene>
<protein>
    <recommendedName>
        <fullName evidence="4">Multidrug ABC transporter ATPase</fullName>
    </recommendedName>
</protein>
<accession>A0A7L5AFG1</accession>
<dbReference type="AlphaFoldDB" id="A0A7L5AFG1"/>
<proteinExistence type="predicted"/>
<reference evidence="2 3" key="1">
    <citation type="submission" date="2016-09" db="EMBL/GenBank/DDBJ databases">
        <title>Complete genome sequence of microbes from the polar regions.</title>
        <authorList>
            <person name="Liao L."/>
            <person name="Chen B."/>
        </authorList>
    </citation>
    <scope>NUCLEOTIDE SEQUENCE [LARGE SCALE GENOMIC DNA]</scope>
    <source>
        <strain evidence="2 3">ZS314</strain>
    </source>
</reference>
<keyword evidence="1" id="KW-1133">Transmembrane helix</keyword>